<gene>
    <name evidence="21" type="primary">NADH5</name>
</gene>
<dbReference type="InterPro" id="IPR001750">
    <property type="entry name" value="ND/Mrp_TM"/>
</dbReference>
<evidence type="ECO:0000256" key="1">
    <source>
        <dbReference type="ARBA" id="ARBA00004448"/>
    </source>
</evidence>
<feature type="transmembrane region" description="Helical" evidence="17">
    <location>
        <begin position="338"/>
        <end position="359"/>
    </location>
</feature>
<keyword evidence="12" id="KW-0830">Ubiquinone</keyword>
<evidence type="ECO:0000256" key="7">
    <source>
        <dbReference type="ARBA" id="ARBA00022792"/>
    </source>
</evidence>
<dbReference type="PANTHER" id="PTHR42829:SF2">
    <property type="entry name" value="NADH-UBIQUINONE OXIDOREDUCTASE CHAIN 5"/>
    <property type="match status" value="1"/>
</dbReference>
<evidence type="ECO:0000256" key="9">
    <source>
        <dbReference type="ARBA" id="ARBA00022982"/>
    </source>
</evidence>
<keyword evidence="6 17" id="KW-0812">Transmembrane</keyword>
<feature type="transmembrane region" description="Helical" evidence="17">
    <location>
        <begin position="96"/>
        <end position="113"/>
    </location>
</feature>
<feature type="transmembrane region" description="Helical" evidence="17">
    <location>
        <begin position="268"/>
        <end position="286"/>
    </location>
</feature>
<keyword evidence="7" id="KW-0999">Mitochondrion inner membrane</keyword>
<reference evidence="21" key="1">
    <citation type="submission" date="2015-03" db="EMBL/GenBank/DDBJ databases">
        <title>Mitochondrial variation in chaetognaths.</title>
        <authorList>
            <person name="Marletaz F."/>
            <person name="Le Parco Y."/>
            <person name="Liu S."/>
            <person name="Peijnenburg K."/>
        </authorList>
    </citation>
    <scope>NUCLEOTIDE SEQUENCE</scope>
    <source>
        <strain evidence="21">SS-S1-36</strain>
    </source>
</reference>
<name>A0A141CKH7_9BILA</name>
<dbReference type="Pfam" id="PF06455">
    <property type="entry name" value="NADH5_C"/>
    <property type="match status" value="1"/>
</dbReference>
<evidence type="ECO:0000256" key="12">
    <source>
        <dbReference type="ARBA" id="ARBA00023075"/>
    </source>
</evidence>
<feature type="transmembrane region" description="Helical" evidence="17">
    <location>
        <begin position="422"/>
        <end position="444"/>
    </location>
</feature>
<dbReference type="PRINTS" id="PR01434">
    <property type="entry name" value="NADHDHGNASE5"/>
</dbReference>
<keyword evidence="14 17" id="KW-0472">Membrane</keyword>
<organism evidence="21">
    <name type="scientific">Parasagitta setosa</name>
    <dbReference type="NCBI Taxonomy" id="366441"/>
    <lineage>
        <taxon>Eukaryota</taxon>
        <taxon>Metazoa</taxon>
        <taxon>Spiralia</taxon>
        <taxon>Gnathifera</taxon>
        <taxon>Chaetognatha</taxon>
        <taxon>Sagittoidea</taxon>
        <taxon>Aphragmophora</taxon>
        <taxon>Ctenodontina</taxon>
        <taxon>Sagittidae</taxon>
        <taxon>Parasagitta</taxon>
    </lineage>
</organism>
<sequence>MVFMYLLTLFFLNLFLWQGLKGMFYENLGPLNLEIVGDEWSLSFFSLLSLISGSVFCWSYYYMDSEMNYRRFLSLVISFVSSMILLIFFASLFGALIGWDGLGVTSFLLVIYFKNRKSLGSGMITALTNRLGDGFLLVLLSLSLFPGNSSYLMATLLILTAMTKSAQFPFSSWLPAAMAAPTPVSALVHSSTLVTAGIYLLMRFNNFNTEWLMVLGSVTMVMAGFCACAEMDIKKIVALSTLSQLGVMVVSLSLSLKNLCFFHLMTHAMFKALLFMCVGVGIHTIFGSQDFRSFSVLNKISSWPTFFLVISNFSLLGFPFLSGFFSKDSILESFYNHNISGFMLIIFILGVGLTTSYSIKMTNLALFSYNTESPGSLCGGGTNWQVKTPLMILGAFSIFGGFLLSSSYWASTPIMEISDKVMPLMGISAGVLMGFLVSNLKLAFFSSMWNLTPQYQNSSSLSTNMRYSYEIDGGWIELSGGPGYFSILKSISVIMQPILSLSLLLLIPFFF</sequence>
<evidence type="ECO:0000256" key="6">
    <source>
        <dbReference type="ARBA" id="ARBA00022692"/>
    </source>
</evidence>
<evidence type="ECO:0000313" key="21">
    <source>
        <dbReference type="EMBL" id="AKS04023.1"/>
    </source>
</evidence>
<feature type="transmembrane region" description="Helical" evidence="17">
    <location>
        <begin position="236"/>
        <end position="256"/>
    </location>
</feature>
<keyword evidence="11" id="KW-0520">NAD</keyword>
<feature type="domain" description="NADH dehydrogenase subunit 5 C-terminal" evidence="20">
    <location>
        <begin position="357"/>
        <end position="502"/>
    </location>
</feature>
<evidence type="ECO:0000256" key="8">
    <source>
        <dbReference type="ARBA" id="ARBA00022967"/>
    </source>
</evidence>
<evidence type="ECO:0000256" key="11">
    <source>
        <dbReference type="ARBA" id="ARBA00023027"/>
    </source>
</evidence>
<evidence type="ECO:0000256" key="13">
    <source>
        <dbReference type="ARBA" id="ARBA00023128"/>
    </source>
</evidence>
<evidence type="ECO:0000256" key="17">
    <source>
        <dbReference type="SAM" id="Phobius"/>
    </source>
</evidence>
<evidence type="ECO:0000256" key="2">
    <source>
        <dbReference type="ARBA" id="ARBA00012944"/>
    </source>
</evidence>
<evidence type="ECO:0000256" key="5">
    <source>
        <dbReference type="ARBA" id="ARBA00022660"/>
    </source>
</evidence>
<dbReference type="PANTHER" id="PTHR42829">
    <property type="entry name" value="NADH-UBIQUINONE OXIDOREDUCTASE CHAIN 5"/>
    <property type="match status" value="1"/>
</dbReference>
<feature type="transmembrane region" description="Helical" evidence="17">
    <location>
        <begin position="134"/>
        <end position="162"/>
    </location>
</feature>
<dbReference type="EC" id="7.1.1.2" evidence="2"/>
<keyword evidence="9" id="KW-0249">Electron transport</keyword>
<evidence type="ECO:0000256" key="4">
    <source>
        <dbReference type="ARBA" id="ARBA00022448"/>
    </source>
</evidence>
<dbReference type="GO" id="GO:0015990">
    <property type="term" value="P:electron transport coupled proton transport"/>
    <property type="evidence" value="ECO:0007669"/>
    <property type="project" value="TreeGrafter"/>
</dbReference>
<keyword evidence="18" id="KW-0732">Signal</keyword>
<keyword evidence="5" id="KW-0679">Respiratory chain</keyword>
<accession>A0A141CKH7</accession>
<feature type="transmembrane region" description="Helical" evidence="17">
    <location>
        <begin position="182"/>
        <end position="202"/>
    </location>
</feature>
<dbReference type="GO" id="GO:0042773">
    <property type="term" value="P:ATP synthesis coupled electron transport"/>
    <property type="evidence" value="ECO:0007669"/>
    <property type="project" value="InterPro"/>
</dbReference>
<keyword evidence="10 17" id="KW-1133">Transmembrane helix</keyword>
<feature type="signal peptide" evidence="18">
    <location>
        <begin position="1"/>
        <end position="22"/>
    </location>
</feature>
<keyword evidence="13 21" id="KW-0496">Mitochondrion</keyword>
<comment type="catalytic activity">
    <reaction evidence="16">
        <text>a ubiquinone + NADH + 5 H(+)(in) = a ubiquinol + NAD(+) + 4 H(+)(out)</text>
        <dbReference type="Rhea" id="RHEA:29091"/>
        <dbReference type="Rhea" id="RHEA-COMP:9565"/>
        <dbReference type="Rhea" id="RHEA-COMP:9566"/>
        <dbReference type="ChEBI" id="CHEBI:15378"/>
        <dbReference type="ChEBI" id="CHEBI:16389"/>
        <dbReference type="ChEBI" id="CHEBI:17976"/>
        <dbReference type="ChEBI" id="CHEBI:57540"/>
        <dbReference type="ChEBI" id="CHEBI:57945"/>
        <dbReference type="EC" id="7.1.1.2"/>
    </reaction>
</comment>
<feature type="transmembrane region" description="Helical" evidence="17">
    <location>
        <begin position="487"/>
        <end position="510"/>
    </location>
</feature>
<feature type="transmembrane region" description="Helical" evidence="17">
    <location>
        <begin position="41"/>
        <end position="60"/>
    </location>
</feature>
<feature type="transmembrane region" description="Helical" evidence="17">
    <location>
        <begin position="211"/>
        <end position="230"/>
    </location>
</feature>
<dbReference type="InterPro" id="IPR010934">
    <property type="entry name" value="NADH_DH_su5_C"/>
</dbReference>
<dbReference type="GO" id="GO:0003954">
    <property type="term" value="F:NADH dehydrogenase activity"/>
    <property type="evidence" value="ECO:0007669"/>
    <property type="project" value="TreeGrafter"/>
</dbReference>
<dbReference type="EMBL" id="KP899753">
    <property type="protein sequence ID" value="AKS04023.1"/>
    <property type="molecule type" value="Genomic_DNA"/>
</dbReference>
<proteinExistence type="predicted"/>
<dbReference type="Pfam" id="PF00361">
    <property type="entry name" value="Proton_antipo_M"/>
    <property type="match status" value="1"/>
</dbReference>
<feature type="chain" id="PRO_5007491938" description="NADH-ubiquinone oxidoreductase chain 5" evidence="18">
    <location>
        <begin position="23"/>
        <end position="511"/>
    </location>
</feature>
<dbReference type="AlphaFoldDB" id="A0A141CKH7"/>
<evidence type="ECO:0000256" key="18">
    <source>
        <dbReference type="SAM" id="SignalP"/>
    </source>
</evidence>
<evidence type="ECO:0000259" key="20">
    <source>
        <dbReference type="Pfam" id="PF06455"/>
    </source>
</evidence>
<dbReference type="InterPro" id="IPR003945">
    <property type="entry name" value="NU5C-like"/>
</dbReference>
<comment type="subcellular location">
    <subcellularLocation>
        <location evidence="1">Mitochondrion inner membrane</location>
        <topology evidence="1">Multi-pass membrane protein</topology>
    </subcellularLocation>
</comment>
<evidence type="ECO:0000256" key="10">
    <source>
        <dbReference type="ARBA" id="ARBA00022989"/>
    </source>
</evidence>
<keyword evidence="8" id="KW-1278">Translocase</keyword>
<feature type="transmembrane region" description="Helical" evidence="17">
    <location>
        <begin position="390"/>
        <end position="410"/>
    </location>
</feature>
<feature type="domain" description="NADH:quinone oxidoreductase/Mrp antiporter transmembrane" evidence="19">
    <location>
        <begin position="91"/>
        <end position="348"/>
    </location>
</feature>
<evidence type="ECO:0000259" key="19">
    <source>
        <dbReference type="Pfam" id="PF00361"/>
    </source>
</evidence>
<evidence type="ECO:0000256" key="14">
    <source>
        <dbReference type="ARBA" id="ARBA00023136"/>
    </source>
</evidence>
<dbReference type="GO" id="GO:0008137">
    <property type="term" value="F:NADH dehydrogenase (ubiquinone) activity"/>
    <property type="evidence" value="ECO:0007669"/>
    <property type="project" value="UniProtKB-EC"/>
</dbReference>
<geneLocation type="mitochondrion" evidence="21"/>
<protein>
    <recommendedName>
        <fullName evidence="3">NADH-ubiquinone oxidoreductase chain 5</fullName>
        <ecNumber evidence="2">7.1.1.2</ecNumber>
    </recommendedName>
    <alternativeName>
        <fullName evidence="15">NADH dehydrogenase subunit 5</fullName>
    </alternativeName>
</protein>
<dbReference type="GO" id="GO:0005743">
    <property type="term" value="C:mitochondrial inner membrane"/>
    <property type="evidence" value="ECO:0007669"/>
    <property type="project" value="UniProtKB-SubCell"/>
</dbReference>
<evidence type="ECO:0000256" key="15">
    <source>
        <dbReference type="ARBA" id="ARBA00031027"/>
    </source>
</evidence>
<keyword evidence="4" id="KW-0813">Transport</keyword>
<evidence type="ECO:0000256" key="16">
    <source>
        <dbReference type="ARBA" id="ARBA00049551"/>
    </source>
</evidence>
<feature type="transmembrane region" description="Helical" evidence="17">
    <location>
        <begin position="72"/>
        <end position="90"/>
    </location>
</feature>
<feature type="transmembrane region" description="Helical" evidence="17">
    <location>
        <begin position="306"/>
        <end position="326"/>
    </location>
</feature>
<evidence type="ECO:0000256" key="3">
    <source>
        <dbReference type="ARBA" id="ARBA00021096"/>
    </source>
</evidence>